<dbReference type="SUPFAM" id="SSF48366">
    <property type="entry name" value="Ras GEF"/>
    <property type="match status" value="1"/>
</dbReference>
<evidence type="ECO:0000259" key="4">
    <source>
        <dbReference type="PROSITE" id="PS50009"/>
    </source>
</evidence>
<dbReference type="GO" id="GO:0007265">
    <property type="term" value="P:Ras protein signal transduction"/>
    <property type="evidence" value="ECO:0007669"/>
    <property type="project" value="TreeGrafter"/>
</dbReference>
<dbReference type="InterPro" id="IPR001895">
    <property type="entry name" value="RASGEF_cat_dom"/>
</dbReference>
<organism evidence="6 7">
    <name type="scientific">Phakopsora pachyrhizi</name>
    <name type="common">Asian soybean rust disease fungus</name>
    <dbReference type="NCBI Taxonomy" id="170000"/>
    <lineage>
        <taxon>Eukaryota</taxon>
        <taxon>Fungi</taxon>
        <taxon>Dikarya</taxon>
        <taxon>Basidiomycota</taxon>
        <taxon>Pucciniomycotina</taxon>
        <taxon>Pucciniomycetes</taxon>
        <taxon>Pucciniales</taxon>
        <taxon>Phakopsoraceae</taxon>
        <taxon>Phakopsora</taxon>
    </lineage>
</organism>
<dbReference type="PANTHER" id="PTHR23113">
    <property type="entry name" value="GUANINE NUCLEOTIDE EXCHANGE FACTOR"/>
    <property type="match status" value="1"/>
</dbReference>
<feature type="region of interest" description="Disordered" evidence="3">
    <location>
        <begin position="1277"/>
        <end position="1308"/>
    </location>
</feature>
<dbReference type="SMART" id="SM00147">
    <property type="entry name" value="RasGEF"/>
    <property type="match status" value="1"/>
</dbReference>
<feature type="compositionally biased region" description="Basic and acidic residues" evidence="3">
    <location>
        <begin position="585"/>
        <end position="599"/>
    </location>
</feature>
<evidence type="ECO:0000256" key="3">
    <source>
        <dbReference type="SAM" id="MobiDB-lite"/>
    </source>
</evidence>
<proteinExistence type="predicted"/>
<feature type="compositionally biased region" description="Polar residues" evidence="3">
    <location>
        <begin position="290"/>
        <end position="303"/>
    </location>
</feature>
<dbReference type="Pfam" id="PF00617">
    <property type="entry name" value="RasGEF"/>
    <property type="match status" value="1"/>
</dbReference>
<feature type="domain" description="N-terminal Ras-GEF" evidence="5">
    <location>
        <begin position="348"/>
        <end position="506"/>
    </location>
</feature>
<dbReference type="PROSITE" id="PS50212">
    <property type="entry name" value="RASGEF_NTER"/>
    <property type="match status" value="1"/>
</dbReference>
<gene>
    <name evidence="6" type="ORF">PPACK8108_LOCUS23163</name>
</gene>
<feature type="region of interest" description="Disordered" evidence="3">
    <location>
        <begin position="235"/>
        <end position="308"/>
    </location>
</feature>
<dbReference type="PANTHER" id="PTHR23113:SF363">
    <property type="entry name" value="PROTEIN SON OF SEVENLESS"/>
    <property type="match status" value="1"/>
</dbReference>
<evidence type="ECO:0000313" key="6">
    <source>
        <dbReference type="EMBL" id="CAH7688227.1"/>
    </source>
</evidence>
<reference evidence="6" key="1">
    <citation type="submission" date="2022-06" db="EMBL/GenBank/DDBJ databases">
        <authorList>
            <consortium name="SYNGENTA / RWTH Aachen University"/>
        </authorList>
    </citation>
    <scope>NUCLEOTIDE SEQUENCE</scope>
</reference>
<feature type="compositionally biased region" description="Acidic residues" evidence="3">
    <location>
        <begin position="1335"/>
        <end position="1347"/>
    </location>
</feature>
<protein>
    <submittedName>
        <fullName evidence="6">Uncharacterized protein</fullName>
    </submittedName>
</protein>
<evidence type="ECO:0000256" key="1">
    <source>
        <dbReference type="ARBA" id="ARBA00022658"/>
    </source>
</evidence>
<dbReference type="Gene3D" id="1.20.870.10">
    <property type="entry name" value="Son of sevenless (SoS) protein Chain: S domain 1"/>
    <property type="match status" value="1"/>
</dbReference>
<feature type="region of interest" description="Disordered" evidence="3">
    <location>
        <begin position="731"/>
        <end position="784"/>
    </location>
</feature>
<accession>A0AAV0BLM7</accession>
<feature type="region of interest" description="Disordered" evidence="3">
    <location>
        <begin position="1320"/>
        <end position="1354"/>
    </location>
</feature>
<feature type="compositionally biased region" description="Low complexity" evidence="3">
    <location>
        <begin position="548"/>
        <end position="558"/>
    </location>
</feature>
<dbReference type="Proteomes" id="UP001153365">
    <property type="component" value="Unassembled WGS sequence"/>
</dbReference>
<feature type="domain" description="Ras-GEF" evidence="4">
    <location>
        <begin position="1526"/>
        <end position="1883"/>
    </location>
</feature>
<dbReference type="Pfam" id="PF00618">
    <property type="entry name" value="RasGEF_N"/>
    <property type="match status" value="1"/>
</dbReference>
<evidence type="ECO:0000256" key="2">
    <source>
        <dbReference type="PROSITE-ProRule" id="PRU00168"/>
    </source>
</evidence>
<dbReference type="Gene3D" id="1.10.840.10">
    <property type="entry name" value="Ras guanine-nucleotide exchange factors catalytic domain"/>
    <property type="match status" value="1"/>
</dbReference>
<keyword evidence="7" id="KW-1185">Reference proteome</keyword>
<dbReference type="PROSITE" id="PS50009">
    <property type="entry name" value="RASGEF_CAT"/>
    <property type="match status" value="1"/>
</dbReference>
<sequence length="1889" mass="210353">MEVNFASHQEPKSSDIMTTQLSQHNIFEKPPLARYRLSLPQISDLLKSTQNDGNIFFYELRSARRRTVQDFASNESIRTAKPICELELDALTPTDFHRTFRVGNHPEASTSAIATSEVIPPRFENIRVFDLFCKMLRDSDTSAPTSDIIPSTSPVDSLSYNLGPSHNKSPLHAANSILGTPSSQSSPRNFHLSPTLSSRLDMPFVIWEERKTDTISKSSASVHNLSKKTLAGVTDRYQQHHSPAASTSHLGLDNTTSRLSQIPNKSATSINFSSTTGSGRRWSRTMRAAPSSSVGHQPDSALSASPRPGSSVVYSASASTSTFGTPSEEHHPLSSVSVDEKVVNLFGDQKVLMAATIERWVSELTTRIDSGGLMEFFLTYRTVMKPLELCKLLGSRFEWSIIFRGLNYCRHALGDAAGLLNQAGENRITIEGRVLRIDASEESERRIVKVRTFVMIRHWIVHHYEDDFLRSEELRTELINWLKNLSAKIKRVQRLLTTLELSSDAQLQKESVESINPGGEEDLRILKNLRRVLRDQQGIFLAHKFTSKSKPSPSSKLPEGTHRNIPDVRGLWKDKDQTDQTFQSRSDHPRSQDLSLVDRKPRKSSLSYVTRESFSHKRGSGTLGQVPGASVAMSDLRLCEVNKHCDEPGSDVRSLETDHQDETSTTQTTDYTTNYPTRASDSPIPDKKLISSLDKVFALNTRCSHSYSQSKKIANDSNPLCIPVITSRRSAPVSAVARDQSPALPSRAVETNPNLGSHHLSKSASHTGQSHHAGSSFPQHHNPIHRYFTSTMGTIGRFRRMIHNRSTTTGLPSHSTHPIVGGSFTMNQFSMSVSRNSENLEMSSNEVGDLLCAKGRLERYLSFFELEEEESEVEGQGSATIPNLASISGKRLVSNKISRIFAATDESDAEIHCTRMNQVLDASHDGQAGKVKVCSSPLIQCDEQGFESQVSLSSSASHTTCTSQSVISEDQEDANEVAITEQDNFTGPRSLDLHFGRLECVKTPEPPHELHESLSAETIKSESNPIGRGVGSGMTNSMNEIGISILKKNMKKKLFRKEISSVGLLKLDEANDRILESPLISDMFQPDEAISQIDFKTIKKYNSTSHFDINNKSEEKSLKGVQLDDLELSDSDEEWPNGRKLRRLPGTTDLKQALGFGRKSIFNLKANLRRVGANIYEDGTKRLSSETSSSIGTRRVPSIAASMFRRSKLSALAMDKPEELPVQQAEEAGITVVANFVADGLESDDDEPGDVEAALRRLEGVIDADREREKARKVELQMMKSVEASRRTRSSSRATQSSVTGSSSSSLSLLIDNNDSHLMAHEEQSDSEIASGEMNTEDEADSNDEGDCLPPLSFSMRISEGDEEEEDRTSSRTPTIPSVLLNLASCSPELSSTPEIIHPAVSIEDLGPVAKQQIKFSPDPNFVAREKGLLSPKNGAKVAHRQPFKKSKTANKDQVISRKSSIRKLFAGGSTAIKVNSSRVEPSSARKSNLRTSLILNDRSRKTISENLALIPPLPPVHRSFLLDCRTEILAQQFCLIERDLLRNITWQELLLSRWQEDRSFGSSKRRKGGALEVNCWETFMKERAKEKMKLKSSPKDGLEVTPKWTEVKGLIMRFNLTCNWVASEIVLSVNLDERVMLLGKFIRLAFNNFQTLTQIIHGLQTPYVERLRKTWSKLGIWETRMFRDLRAFTSHTSNFKSMRNMQDNLVEQMGLADSSLNRSAKPKIKSNHYSPESLAGVGSGSRSSHTYTRGLNPVSCIPFLGLYLRDLTVNDELPTYLDPSDPSVPAKVDPKTGLLTELAKPEAFNQLSTSLASDGSKSTPIQNLTYYPLINIHKLRTYSRVVQKIQIFQESGLNTYQFEADQKWFLICLKIKSLDSDQLRRLSKICEP</sequence>
<feature type="compositionally biased region" description="Basic and acidic residues" evidence="3">
    <location>
        <begin position="653"/>
        <end position="662"/>
    </location>
</feature>
<dbReference type="CDD" id="cd06224">
    <property type="entry name" value="REM"/>
    <property type="match status" value="1"/>
</dbReference>
<dbReference type="InterPro" id="IPR036964">
    <property type="entry name" value="RASGEF_cat_dom_sf"/>
</dbReference>
<dbReference type="InterPro" id="IPR008937">
    <property type="entry name" value="Ras-like_GEF"/>
</dbReference>
<feature type="region of interest" description="Disordered" evidence="3">
    <location>
        <begin position="544"/>
        <end position="626"/>
    </location>
</feature>
<evidence type="ECO:0000259" key="5">
    <source>
        <dbReference type="PROSITE" id="PS50212"/>
    </source>
</evidence>
<keyword evidence="1 2" id="KW-0344">Guanine-nucleotide releasing factor</keyword>
<feature type="region of interest" description="Disordered" evidence="3">
    <location>
        <begin position="171"/>
        <end position="194"/>
    </location>
</feature>
<name>A0AAV0BLM7_PHAPC</name>
<feature type="compositionally biased region" description="Polar residues" evidence="3">
    <location>
        <begin position="177"/>
        <end position="194"/>
    </location>
</feature>
<dbReference type="GO" id="GO:0005886">
    <property type="term" value="C:plasma membrane"/>
    <property type="evidence" value="ECO:0007669"/>
    <property type="project" value="TreeGrafter"/>
</dbReference>
<feature type="region of interest" description="Disordered" evidence="3">
    <location>
        <begin position="1723"/>
        <end position="1743"/>
    </location>
</feature>
<dbReference type="InterPro" id="IPR000651">
    <property type="entry name" value="Ras-like_Gua-exchang_fac_N"/>
</dbReference>
<feature type="compositionally biased region" description="Low complexity" evidence="3">
    <location>
        <begin position="663"/>
        <end position="677"/>
    </location>
</feature>
<feature type="region of interest" description="Disordered" evidence="3">
    <location>
        <begin position="647"/>
        <end position="683"/>
    </location>
</feature>
<feature type="compositionally biased region" description="Polar residues" evidence="3">
    <location>
        <begin position="240"/>
        <end position="272"/>
    </location>
</feature>
<feature type="compositionally biased region" description="Basic and acidic residues" evidence="3">
    <location>
        <begin position="559"/>
        <end position="578"/>
    </location>
</feature>
<feature type="compositionally biased region" description="Low complexity" evidence="3">
    <location>
        <begin position="1291"/>
        <end position="1308"/>
    </location>
</feature>
<dbReference type="EMBL" id="CALTRL010005964">
    <property type="protein sequence ID" value="CAH7688227.1"/>
    <property type="molecule type" value="Genomic_DNA"/>
</dbReference>
<evidence type="ECO:0000313" key="7">
    <source>
        <dbReference type="Proteomes" id="UP001153365"/>
    </source>
</evidence>
<dbReference type="InterPro" id="IPR023578">
    <property type="entry name" value="Ras_GEF_dom_sf"/>
</dbReference>
<comment type="caution">
    <text evidence="6">The sequence shown here is derived from an EMBL/GenBank/DDBJ whole genome shotgun (WGS) entry which is preliminary data.</text>
</comment>
<feature type="compositionally biased region" description="Polar residues" evidence="3">
    <location>
        <begin position="762"/>
        <end position="779"/>
    </location>
</feature>
<dbReference type="GO" id="GO:0005085">
    <property type="term" value="F:guanyl-nucleotide exchange factor activity"/>
    <property type="evidence" value="ECO:0007669"/>
    <property type="project" value="UniProtKB-KW"/>
</dbReference>